<dbReference type="PANTHER" id="PTHR33990">
    <property type="entry name" value="PROTEIN YJDN-RELATED"/>
    <property type="match status" value="1"/>
</dbReference>
<dbReference type="CDD" id="cd06588">
    <property type="entry name" value="PhnB_like"/>
    <property type="match status" value="1"/>
</dbReference>
<name>A0A0L1JL93_9RHOB</name>
<dbReference type="PANTHER" id="PTHR33990:SF1">
    <property type="entry name" value="PROTEIN YJDN"/>
    <property type="match status" value="1"/>
</dbReference>
<dbReference type="Gene3D" id="3.10.180.10">
    <property type="entry name" value="2,3-Dihydroxybiphenyl 1,2-Dioxygenase, domain 1"/>
    <property type="match status" value="1"/>
</dbReference>
<proteinExistence type="predicted"/>
<evidence type="ECO:0000259" key="1">
    <source>
        <dbReference type="Pfam" id="PF00903"/>
    </source>
</evidence>
<feature type="domain" description="Glyoxalase/fosfomycin resistance/dioxygenase" evidence="1">
    <location>
        <begin position="4"/>
        <end position="131"/>
    </location>
</feature>
<organism evidence="2 3">
    <name type="scientific">Pseudaestuariivita atlantica</name>
    <dbReference type="NCBI Taxonomy" id="1317121"/>
    <lineage>
        <taxon>Bacteria</taxon>
        <taxon>Pseudomonadati</taxon>
        <taxon>Pseudomonadota</taxon>
        <taxon>Alphaproteobacteria</taxon>
        <taxon>Rhodobacterales</taxon>
        <taxon>Paracoccaceae</taxon>
        <taxon>Pseudaestuariivita</taxon>
    </lineage>
</organism>
<dbReference type="SUPFAM" id="SSF54593">
    <property type="entry name" value="Glyoxalase/Bleomycin resistance protein/Dihydroxybiphenyl dioxygenase"/>
    <property type="match status" value="1"/>
</dbReference>
<protein>
    <recommendedName>
        <fullName evidence="1">Glyoxalase/fosfomycin resistance/dioxygenase domain-containing protein</fullName>
    </recommendedName>
</protein>
<reference evidence="2 3" key="1">
    <citation type="journal article" date="2015" name="Int. J. Syst. Evol. Microbiol.">
        <title>Aestuariivita atlantica sp. nov., isolated from deep sea sediment of the Atlantic Ocean.</title>
        <authorList>
            <person name="Li G."/>
            <person name="Lai Q."/>
            <person name="Du Y."/>
            <person name="Liu X."/>
            <person name="Sun F."/>
            <person name="Shao Z."/>
        </authorList>
    </citation>
    <scope>NUCLEOTIDE SEQUENCE [LARGE SCALE GENOMIC DNA]</scope>
    <source>
        <strain evidence="2 3">22II-S11-z3</strain>
    </source>
</reference>
<dbReference type="InterPro" id="IPR004360">
    <property type="entry name" value="Glyas_Fos-R_dOase_dom"/>
</dbReference>
<dbReference type="RefSeq" id="WP_050531900.1">
    <property type="nucleotide sequence ID" value="NZ_AQQZ01000008.1"/>
</dbReference>
<dbReference type="Proteomes" id="UP000036938">
    <property type="component" value="Unassembled WGS sequence"/>
</dbReference>
<dbReference type="OrthoDB" id="9795306at2"/>
<comment type="caution">
    <text evidence="2">The sequence shown here is derived from an EMBL/GenBank/DDBJ whole genome shotgun (WGS) entry which is preliminary data.</text>
</comment>
<accession>A0A0L1JL93</accession>
<keyword evidence="3" id="KW-1185">Reference proteome</keyword>
<dbReference type="STRING" id="1317121.ATO11_15900"/>
<gene>
    <name evidence="2" type="ORF">ATO11_15900</name>
</gene>
<dbReference type="InterPro" id="IPR028973">
    <property type="entry name" value="PhnB-like"/>
</dbReference>
<evidence type="ECO:0000313" key="2">
    <source>
        <dbReference type="EMBL" id="KNG92519.1"/>
    </source>
</evidence>
<dbReference type="EMBL" id="AQQZ01000008">
    <property type="protein sequence ID" value="KNG92519.1"/>
    <property type="molecule type" value="Genomic_DNA"/>
</dbReference>
<sequence length="135" mass="14856">MKLNPYITFDGTARAAITHYAQVFDREVPDMMTFGDMPGDMPWVTDANRDRIAHARLDLGGVMLMVSDTGGTEPFAGHNGMAINVSVDSVEDGRALFDRLSDGGEVTMPFEPTFWAKGFGTCRDRFGVGWMVNVE</sequence>
<dbReference type="InterPro" id="IPR029068">
    <property type="entry name" value="Glyas_Bleomycin-R_OHBP_Dase"/>
</dbReference>
<evidence type="ECO:0000313" key="3">
    <source>
        <dbReference type="Proteomes" id="UP000036938"/>
    </source>
</evidence>
<dbReference type="Pfam" id="PF00903">
    <property type="entry name" value="Glyoxalase"/>
    <property type="match status" value="1"/>
</dbReference>
<dbReference type="AlphaFoldDB" id="A0A0L1JL93"/>